<dbReference type="InterPro" id="IPR023365">
    <property type="entry name" value="Sortase_dom-sf"/>
</dbReference>
<dbReference type="AlphaFoldDB" id="A0A9D1LF39"/>
<reference evidence="4" key="2">
    <citation type="journal article" date="2021" name="PeerJ">
        <title>Extensive microbial diversity within the chicken gut microbiome revealed by metagenomics and culture.</title>
        <authorList>
            <person name="Gilroy R."/>
            <person name="Ravi A."/>
            <person name="Getino M."/>
            <person name="Pursley I."/>
            <person name="Horton D.L."/>
            <person name="Alikhan N.F."/>
            <person name="Baker D."/>
            <person name="Gharbi K."/>
            <person name="Hall N."/>
            <person name="Watson M."/>
            <person name="Adriaenssens E.M."/>
            <person name="Foster-Nyarko E."/>
            <person name="Jarju S."/>
            <person name="Secka A."/>
            <person name="Antonio M."/>
            <person name="Oren A."/>
            <person name="Chaudhuri R.R."/>
            <person name="La Ragione R."/>
            <person name="Hildebrand F."/>
            <person name="Pallen M.J."/>
        </authorList>
    </citation>
    <scope>NUCLEOTIDE SEQUENCE</scope>
    <source>
        <strain evidence="4">ChiGjej1B1-19959</strain>
    </source>
</reference>
<feature type="compositionally biased region" description="Basic and acidic residues" evidence="3">
    <location>
        <begin position="123"/>
        <end position="141"/>
    </location>
</feature>
<sequence>MGKKKKSGPPDVPQQPEGILSFDELKDRVQASDETEDPEVAALLDSLRDIEPPKHEPPAPPKPEAPPAPTEAETYKSIYRDVLNSVMQNTETSESTSRRSKFSPEAGQFVDVTDRYEGFADLTKPKEEAPQALPDTEKQAPADDEEEKQYRTFNEMFKSGLRKIFPNRGDTVGEGIRKAVADIAVLALVACGVYFGIYAYQSYAAKSQQEELEGQIITEDTGSTDTDVWAEFFAKYPNIRLPEGMMSKYAYLYAINQDLVGWVRIPNSIIDVQVVQSEQNGDYLKKDFYGNYSRYGCPYMDYRNDPKYLDDNTILYGHHMSDGLVFADLTKYKTIDGFKESPLIQFDTLYRSYTFKVYAVFISNSRAEDDNDYIFNYTVTNFASDEAFMSYIAAVDERKLYTTGVDVQPGDKLLTLQTCTYEFSDARLVVVGRLVRDGESTTVDTNLAVENPAPRYPQAWYDKRGQTNPYAGAEKWMP</sequence>
<dbReference type="InterPro" id="IPR005754">
    <property type="entry name" value="Sortase"/>
</dbReference>
<dbReference type="GO" id="GO:0016787">
    <property type="term" value="F:hydrolase activity"/>
    <property type="evidence" value="ECO:0007669"/>
    <property type="project" value="UniProtKB-KW"/>
</dbReference>
<dbReference type="Gene3D" id="2.40.260.10">
    <property type="entry name" value="Sortase"/>
    <property type="match status" value="1"/>
</dbReference>
<reference evidence="4" key="1">
    <citation type="submission" date="2020-10" db="EMBL/GenBank/DDBJ databases">
        <authorList>
            <person name="Gilroy R."/>
        </authorList>
    </citation>
    <scope>NUCLEOTIDE SEQUENCE</scope>
    <source>
        <strain evidence="4">ChiGjej1B1-19959</strain>
    </source>
</reference>
<dbReference type="Pfam" id="PF04203">
    <property type="entry name" value="Sortase"/>
    <property type="match status" value="1"/>
</dbReference>
<dbReference type="Proteomes" id="UP000824071">
    <property type="component" value="Unassembled WGS sequence"/>
</dbReference>
<feature type="active site" description="Proton donor/acceptor" evidence="2">
    <location>
        <position position="318"/>
    </location>
</feature>
<keyword evidence="1" id="KW-0378">Hydrolase</keyword>
<feature type="region of interest" description="Disordered" evidence="3">
    <location>
        <begin position="1"/>
        <end position="82"/>
    </location>
</feature>
<dbReference type="SUPFAM" id="SSF63817">
    <property type="entry name" value="Sortase"/>
    <property type="match status" value="1"/>
</dbReference>
<comment type="caution">
    <text evidence="4">The sequence shown here is derived from an EMBL/GenBank/DDBJ whole genome shotgun (WGS) entry which is preliminary data.</text>
</comment>
<feature type="compositionally biased region" description="Basic and acidic residues" evidence="3">
    <location>
        <begin position="46"/>
        <end position="57"/>
    </location>
</feature>
<gene>
    <name evidence="4" type="ORF">IAC53_07135</name>
</gene>
<evidence type="ECO:0000256" key="2">
    <source>
        <dbReference type="PIRSR" id="PIRSR605754-1"/>
    </source>
</evidence>
<feature type="compositionally biased region" description="Pro residues" evidence="3">
    <location>
        <begin position="58"/>
        <end position="69"/>
    </location>
</feature>
<protein>
    <submittedName>
        <fullName evidence="4">Class B sortase</fullName>
    </submittedName>
</protein>
<evidence type="ECO:0000313" key="5">
    <source>
        <dbReference type="Proteomes" id="UP000824071"/>
    </source>
</evidence>
<feature type="active site" description="Acyl-thioester intermediate" evidence="2">
    <location>
        <position position="419"/>
    </location>
</feature>
<name>A0A9D1LF39_9FIRM</name>
<organism evidence="4 5">
    <name type="scientific">Candidatus Fimenecus excrementigallinarum</name>
    <dbReference type="NCBI Taxonomy" id="2840816"/>
    <lineage>
        <taxon>Bacteria</taxon>
        <taxon>Bacillati</taxon>
        <taxon>Bacillota</taxon>
        <taxon>Clostridia</taxon>
        <taxon>Candidatus Fimenecus</taxon>
    </lineage>
</organism>
<accession>A0A9D1LF39</accession>
<dbReference type="InterPro" id="IPR009835">
    <property type="entry name" value="SrtB"/>
</dbReference>
<dbReference type="EMBL" id="DVMW01000041">
    <property type="protein sequence ID" value="HIU36357.1"/>
    <property type="molecule type" value="Genomic_DNA"/>
</dbReference>
<evidence type="ECO:0000256" key="1">
    <source>
        <dbReference type="ARBA" id="ARBA00022801"/>
    </source>
</evidence>
<evidence type="ECO:0000313" key="4">
    <source>
        <dbReference type="EMBL" id="HIU36357.1"/>
    </source>
</evidence>
<proteinExistence type="predicted"/>
<evidence type="ECO:0000256" key="3">
    <source>
        <dbReference type="SAM" id="MobiDB-lite"/>
    </source>
</evidence>
<dbReference type="CDD" id="cd05826">
    <property type="entry name" value="Sortase_B"/>
    <property type="match status" value="1"/>
</dbReference>
<feature type="region of interest" description="Disordered" evidence="3">
    <location>
        <begin position="123"/>
        <end position="147"/>
    </location>
</feature>